<evidence type="ECO:0000313" key="2">
    <source>
        <dbReference type="EMBL" id="PGH31934.1"/>
    </source>
</evidence>
<organism evidence="2 3">
    <name type="scientific">[Emmonsia] crescens</name>
    <dbReference type="NCBI Taxonomy" id="73230"/>
    <lineage>
        <taxon>Eukaryota</taxon>
        <taxon>Fungi</taxon>
        <taxon>Dikarya</taxon>
        <taxon>Ascomycota</taxon>
        <taxon>Pezizomycotina</taxon>
        <taxon>Eurotiomycetes</taxon>
        <taxon>Eurotiomycetidae</taxon>
        <taxon>Onygenales</taxon>
        <taxon>Ajellomycetaceae</taxon>
        <taxon>Emergomyces</taxon>
    </lineage>
</organism>
<gene>
    <name evidence="2" type="ORF">GX50_05262</name>
</gene>
<accession>A0A2B7Z6C7</accession>
<feature type="region of interest" description="Disordered" evidence="1">
    <location>
        <begin position="65"/>
        <end position="103"/>
    </location>
</feature>
<dbReference type="AlphaFoldDB" id="A0A2B7Z6C7"/>
<evidence type="ECO:0000256" key="1">
    <source>
        <dbReference type="SAM" id="MobiDB-lite"/>
    </source>
</evidence>
<dbReference type="Proteomes" id="UP000226031">
    <property type="component" value="Unassembled WGS sequence"/>
</dbReference>
<comment type="caution">
    <text evidence="2">The sequence shown here is derived from an EMBL/GenBank/DDBJ whole genome shotgun (WGS) entry which is preliminary data.</text>
</comment>
<evidence type="ECO:0000313" key="3">
    <source>
        <dbReference type="Proteomes" id="UP000226031"/>
    </source>
</evidence>
<sequence length="307" mass="33603">MSDQKGPEGSEEKDGKVPHISRLSSPVDCGDVIADYSITDTNTTQGSGVPFMLTQDGRNILTTDLEIRDRSNHGATTPPNPDSGEENLRPYNPRSARNAERDIPPLSGVLERIAKDIQKRGLPSIEYAKDSITRYLNNMTRLLQPFSGIPGATRNRGINLLPDIHGVLGDVLAREWNLPPLYAVLDDIANDLENRAGGLPPIEVRVNNILEHLLNMVTAFPPLSPPPSPEMGNVPNHPSSTGSNRAGIPRSPTIIREHFIIHGRAITPGLSNSLINQPLENGYQFDSIENPVKMEETAESPTNKERN</sequence>
<keyword evidence="3" id="KW-1185">Reference proteome</keyword>
<feature type="compositionally biased region" description="Basic and acidic residues" evidence="1">
    <location>
        <begin position="1"/>
        <end position="17"/>
    </location>
</feature>
<name>A0A2B7Z6C7_9EURO</name>
<dbReference type="VEuPathDB" id="FungiDB:EMCG_04857"/>
<protein>
    <submittedName>
        <fullName evidence="2">Uncharacterized protein</fullName>
    </submittedName>
</protein>
<dbReference type="EMBL" id="PDND01000109">
    <property type="protein sequence ID" value="PGH31934.1"/>
    <property type="molecule type" value="Genomic_DNA"/>
</dbReference>
<reference evidence="2 3" key="1">
    <citation type="submission" date="2017-10" db="EMBL/GenBank/DDBJ databases">
        <title>Comparative genomics in systemic dimorphic fungi from Ajellomycetaceae.</title>
        <authorList>
            <person name="Munoz J.F."/>
            <person name="Mcewen J.G."/>
            <person name="Clay O.K."/>
            <person name="Cuomo C.A."/>
        </authorList>
    </citation>
    <scope>NUCLEOTIDE SEQUENCE [LARGE SCALE GENOMIC DNA]</scope>
    <source>
        <strain evidence="2 3">UAMH4076</strain>
    </source>
</reference>
<feature type="region of interest" description="Disordered" evidence="1">
    <location>
        <begin position="224"/>
        <end position="249"/>
    </location>
</feature>
<feature type="region of interest" description="Disordered" evidence="1">
    <location>
        <begin position="1"/>
        <end position="25"/>
    </location>
</feature>
<proteinExistence type="predicted"/>